<protein>
    <submittedName>
        <fullName evidence="3">Serpentine receptor class gamma</fullName>
    </submittedName>
</protein>
<keyword evidence="1" id="KW-0812">Transmembrane</keyword>
<evidence type="ECO:0000256" key="1">
    <source>
        <dbReference type="SAM" id="Phobius"/>
    </source>
</evidence>
<feature type="transmembrane region" description="Helical" evidence="1">
    <location>
        <begin position="176"/>
        <end position="205"/>
    </location>
</feature>
<feature type="transmembrane region" description="Helical" evidence="1">
    <location>
        <begin position="44"/>
        <end position="63"/>
    </location>
</feature>
<organism evidence="2 3">
    <name type="scientific">Strongyloides stercoralis</name>
    <name type="common">Threadworm</name>
    <dbReference type="NCBI Taxonomy" id="6248"/>
    <lineage>
        <taxon>Eukaryota</taxon>
        <taxon>Metazoa</taxon>
        <taxon>Ecdysozoa</taxon>
        <taxon>Nematoda</taxon>
        <taxon>Chromadorea</taxon>
        <taxon>Rhabditida</taxon>
        <taxon>Tylenchina</taxon>
        <taxon>Panagrolaimomorpha</taxon>
        <taxon>Strongyloidoidea</taxon>
        <taxon>Strongyloididae</taxon>
        <taxon>Strongyloides</taxon>
    </lineage>
</organism>
<name>A0AAF5D1I2_STRER</name>
<dbReference type="Proteomes" id="UP000035681">
    <property type="component" value="Unplaced"/>
</dbReference>
<evidence type="ECO:0000313" key="2">
    <source>
        <dbReference type="Proteomes" id="UP000035681"/>
    </source>
</evidence>
<dbReference type="InterPro" id="IPR019426">
    <property type="entry name" value="7TM_GPCR_serpentine_rcpt_Srv"/>
</dbReference>
<feature type="transmembrane region" description="Helical" evidence="1">
    <location>
        <begin position="217"/>
        <end position="238"/>
    </location>
</feature>
<reference evidence="3" key="1">
    <citation type="submission" date="2024-02" db="UniProtKB">
        <authorList>
            <consortium name="WormBaseParasite"/>
        </authorList>
    </citation>
    <scope>IDENTIFICATION</scope>
</reference>
<keyword evidence="2" id="KW-1185">Reference proteome</keyword>
<dbReference type="Pfam" id="PF10323">
    <property type="entry name" value="7TM_GPCR_Srv"/>
    <property type="match status" value="1"/>
</dbReference>
<feature type="transmembrane region" description="Helical" evidence="1">
    <location>
        <begin position="84"/>
        <end position="102"/>
    </location>
</feature>
<accession>A0AAF5D1I2</accession>
<feature type="transmembrane region" description="Helical" evidence="1">
    <location>
        <begin position="135"/>
        <end position="155"/>
    </location>
</feature>
<keyword evidence="1" id="KW-0472">Membrane</keyword>
<dbReference type="AlphaFoldDB" id="A0AAF5D1I2"/>
<keyword evidence="1" id="KW-1133">Transmembrane helix</keyword>
<evidence type="ECO:0000313" key="3">
    <source>
        <dbReference type="WBParaSite" id="TCONS_00005312.p1"/>
    </source>
</evidence>
<sequence>MLNGILDLIFIVEEYITFRIPQAGFFEHFYINIFSKYLISGMCYTYSVVQGIYISLSGITITFNRYIAIKYHTKYSYLWSGWRLILLSIWPLIISVCIFVIFHKIEVEYTLTDIGVISVQYKDLETNNLIFKIRLIIYLFALCINIILNVILLYTKKKKNNLAIINKNIKKREMKLEVTMAKFATVNCSFLTLLVCTEISIIIVITSQATTVAEIILTSYVFLETVMVFFTPYTLLYLSYDFRQKFFYFIGCYKLCFFGNNNKILVKTKKTHTRANRTRFQF</sequence>
<dbReference type="SUPFAM" id="SSF81321">
    <property type="entry name" value="Family A G protein-coupled receptor-like"/>
    <property type="match status" value="1"/>
</dbReference>
<proteinExistence type="predicted"/>
<dbReference type="WBParaSite" id="TCONS_00005312.p1">
    <property type="protein sequence ID" value="TCONS_00005312.p1"/>
    <property type="gene ID" value="XLOC_003631"/>
</dbReference>
<dbReference type="Gene3D" id="1.20.1070.10">
    <property type="entry name" value="Rhodopsin 7-helix transmembrane proteins"/>
    <property type="match status" value="1"/>
</dbReference>